<organism evidence="1 2">
    <name type="scientific">Ilex paraguariensis</name>
    <name type="common">yerba mate</name>
    <dbReference type="NCBI Taxonomy" id="185542"/>
    <lineage>
        <taxon>Eukaryota</taxon>
        <taxon>Viridiplantae</taxon>
        <taxon>Streptophyta</taxon>
        <taxon>Embryophyta</taxon>
        <taxon>Tracheophyta</taxon>
        <taxon>Spermatophyta</taxon>
        <taxon>Magnoliopsida</taxon>
        <taxon>eudicotyledons</taxon>
        <taxon>Gunneridae</taxon>
        <taxon>Pentapetalae</taxon>
        <taxon>asterids</taxon>
        <taxon>campanulids</taxon>
        <taxon>Aquifoliales</taxon>
        <taxon>Aquifoliaceae</taxon>
        <taxon>Ilex</taxon>
    </lineage>
</organism>
<dbReference type="Proteomes" id="UP001642360">
    <property type="component" value="Unassembled WGS sequence"/>
</dbReference>
<name>A0ABC8UCM0_9AQUA</name>
<accession>A0ABC8UCM0</accession>
<evidence type="ECO:0000313" key="2">
    <source>
        <dbReference type="Proteomes" id="UP001642360"/>
    </source>
</evidence>
<comment type="caution">
    <text evidence="1">The sequence shown here is derived from an EMBL/GenBank/DDBJ whole genome shotgun (WGS) entry which is preliminary data.</text>
</comment>
<reference evidence="1 2" key="1">
    <citation type="submission" date="2024-02" db="EMBL/GenBank/DDBJ databases">
        <authorList>
            <person name="Vignale AGUSTIN F."/>
            <person name="Sosa J E."/>
            <person name="Modenutti C."/>
        </authorList>
    </citation>
    <scope>NUCLEOTIDE SEQUENCE [LARGE SCALE GENOMIC DNA]</scope>
</reference>
<proteinExistence type="predicted"/>
<dbReference type="EMBL" id="CAUOFW020007140">
    <property type="protein sequence ID" value="CAK9177735.1"/>
    <property type="molecule type" value="Genomic_DNA"/>
</dbReference>
<protein>
    <submittedName>
        <fullName evidence="1">Uncharacterized protein</fullName>
    </submittedName>
</protein>
<dbReference type="AlphaFoldDB" id="A0ABC8UCM0"/>
<gene>
    <name evidence="1" type="ORF">ILEXP_LOCUS47657</name>
</gene>
<keyword evidence="2" id="KW-1185">Reference proteome</keyword>
<evidence type="ECO:0000313" key="1">
    <source>
        <dbReference type="EMBL" id="CAK9177735.1"/>
    </source>
</evidence>
<dbReference type="PROSITE" id="PS51257">
    <property type="entry name" value="PROKAR_LIPOPROTEIN"/>
    <property type="match status" value="1"/>
</dbReference>
<sequence length="84" mass="9398">MVMLRRALELCRLQQFEGVRPNAITLASLLFACADLPSLKLGKCLQGCVMRQLESDVNMETELIGRFPASKEYPLLPNKIAVSF</sequence>